<accession>A0A1Y0B4D9</accession>
<dbReference type="AlphaFoldDB" id="A0A1Y0B4D9"/>
<reference evidence="1" key="1">
    <citation type="submission" date="2017-03" db="EMBL/GenBank/DDBJ databases">
        <title>The mitochondrial genome of the carnivorous plant Utricularia reniformis (Lentibulariaceae): structure, comparative analysis and evolutionary landmarks.</title>
        <authorList>
            <person name="Silva S.R."/>
            <person name="Alvarenga D.O."/>
            <person name="Michael T.P."/>
            <person name="Miranda V.F.O."/>
            <person name="Varani A.M."/>
        </authorList>
    </citation>
    <scope>NUCLEOTIDE SEQUENCE</scope>
</reference>
<protein>
    <submittedName>
        <fullName evidence="1">Uncharacterized protein</fullName>
    </submittedName>
</protein>
<organism evidence="1">
    <name type="scientific">Utricularia reniformis</name>
    <dbReference type="NCBI Taxonomy" id="192314"/>
    <lineage>
        <taxon>Eukaryota</taxon>
        <taxon>Viridiplantae</taxon>
        <taxon>Streptophyta</taxon>
        <taxon>Embryophyta</taxon>
        <taxon>Tracheophyta</taxon>
        <taxon>Spermatophyta</taxon>
        <taxon>Magnoliopsida</taxon>
        <taxon>eudicotyledons</taxon>
        <taxon>Gunneridae</taxon>
        <taxon>Pentapetalae</taxon>
        <taxon>asterids</taxon>
        <taxon>lamiids</taxon>
        <taxon>Lamiales</taxon>
        <taxon>Lentibulariaceae</taxon>
        <taxon>Utricularia</taxon>
    </lineage>
</organism>
<dbReference type="EMBL" id="KY774314">
    <property type="protein sequence ID" value="ART32315.1"/>
    <property type="molecule type" value="Genomic_DNA"/>
</dbReference>
<geneLocation type="mitochondrion" evidence="1"/>
<evidence type="ECO:0000313" key="1">
    <source>
        <dbReference type="EMBL" id="ART32315.1"/>
    </source>
</evidence>
<gene>
    <name evidence="1" type="ORF">AEK19_MT2167</name>
</gene>
<keyword evidence="1" id="KW-0496">Mitochondrion</keyword>
<name>A0A1Y0B4D9_9LAMI</name>
<sequence>MAFTLEWRTEHQTRITNQRVDVKLSRIIHKTLLRLLMSKRVEFFFFILIDAVSRASFLCPRARAECGQ</sequence>
<proteinExistence type="predicted"/>